<accession>A0A109W333</accession>
<protein>
    <submittedName>
        <fullName evidence="2">Methyltransferase</fullName>
    </submittedName>
</protein>
<dbReference type="CDD" id="cd02440">
    <property type="entry name" value="AdoMet_MTases"/>
    <property type="match status" value="1"/>
</dbReference>
<dbReference type="SUPFAM" id="SSF53335">
    <property type="entry name" value="S-adenosyl-L-methionine-dependent methyltransferases"/>
    <property type="match status" value="1"/>
</dbReference>
<dbReference type="AlphaFoldDB" id="A0A109W333"/>
<keyword evidence="2" id="KW-0808">Transferase</keyword>
<sequence length="285" mass="31502">MSTEIGQDARWFDDNRANWDDRAALHEASGYGIDRLLTAPDAISDEVAADVPYLGDLTGLDVIHLQCHLGTDTVSLTRLGARRVVGVDLSGESLRRARSLAERAGARLELVESNVYDARGAVTGDFDLVYTTVGVLCWLPDIEAWAQVVASMLRPGGRLHLRDDHPVFMAVGDDVSGGLTLHEPYFQQAEPMTWDDEGSYVATPDGAEPVRHTRNHQWNHGVGEILTALIKAGLVIDEVAEPRTSAWCRWSELMEPTDDGAWRFSDPAQREQLPLQLLVRAHRSE</sequence>
<dbReference type="Proteomes" id="UP000065220">
    <property type="component" value="Chromosome"/>
</dbReference>
<dbReference type="GO" id="GO:0032259">
    <property type="term" value="P:methylation"/>
    <property type="evidence" value="ECO:0007669"/>
    <property type="project" value="UniProtKB-KW"/>
</dbReference>
<dbReference type="Pfam" id="PF13649">
    <property type="entry name" value="Methyltransf_25"/>
    <property type="match status" value="1"/>
</dbReference>
<evidence type="ECO:0000313" key="2">
    <source>
        <dbReference type="EMBL" id="AMD88041.1"/>
    </source>
</evidence>
<keyword evidence="3" id="KW-1185">Reference proteome</keyword>
<gene>
    <name evidence="2" type="ORF">AXF14_11235</name>
</gene>
<dbReference type="RefSeq" id="WP_067943272.1">
    <property type="nucleotide sequence ID" value="NZ_CP014228.1"/>
</dbReference>
<dbReference type="InterPro" id="IPR041698">
    <property type="entry name" value="Methyltransf_25"/>
</dbReference>
<evidence type="ECO:0000313" key="3">
    <source>
        <dbReference type="Proteomes" id="UP000065220"/>
    </source>
</evidence>
<keyword evidence="2" id="KW-0489">Methyltransferase</keyword>
<dbReference type="GO" id="GO:0008168">
    <property type="term" value="F:methyltransferase activity"/>
    <property type="evidence" value="ECO:0007669"/>
    <property type="project" value="UniProtKB-KW"/>
</dbReference>
<dbReference type="KEGG" id="ard:AXF14_11235"/>
<dbReference type="OrthoDB" id="8385759at2"/>
<proteinExistence type="predicted"/>
<dbReference type="EMBL" id="CP014228">
    <property type="protein sequence ID" value="AMD88041.1"/>
    <property type="molecule type" value="Genomic_DNA"/>
</dbReference>
<dbReference type="InterPro" id="IPR029063">
    <property type="entry name" value="SAM-dependent_MTases_sf"/>
</dbReference>
<reference evidence="3" key="1">
    <citation type="submission" date="2016-02" db="EMBL/GenBank/DDBJ databases">
        <authorList>
            <person name="Holder M.E."/>
            <person name="Ajami N.J."/>
            <person name="Petrosino J.F."/>
        </authorList>
    </citation>
    <scope>NUCLEOTIDE SEQUENCE [LARGE SCALE GENOMIC DNA]</scope>
    <source>
        <strain evidence="3">CCUG 36733</strain>
    </source>
</reference>
<organism evidence="2 3">
    <name type="scientific">Actinomyces radicidentis</name>
    <dbReference type="NCBI Taxonomy" id="111015"/>
    <lineage>
        <taxon>Bacteria</taxon>
        <taxon>Bacillati</taxon>
        <taxon>Actinomycetota</taxon>
        <taxon>Actinomycetes</taxon>
        <taxon>Actinomycetales</taxon>
        <taxon>Actinomycetaceae</taxon>
        <taxon>Actinomyces</taxon>
    </lineage>
</organism>
<evidence type="ECO:0000259" key="1">
    <source>
        <dbReference type="Pfam" id="PF13649"/>
    </source>
</evidence>
<name>A0A109W333_ACTRD</name>
<dbReference type="Gene3D" id="3.40.50.150">
    <property type="entry name" value="Vaccinia Virus protein VP39"/>
    <property type="match status" value="1"/>
</dbReference>
<feature type="domain" description="Methyltransferase" evidence="1">
    <location>
        <begin position="63"/>
        <end position="157"/>
    </location>
</feature>